<dbReference type="AlphaFoldDB" id="A0A6L9SCT3"/>
<gene>
    <name evidence="3" type="ORF">G1H10_22265</name>
</gene>
<name>A0A6L9SCT3_9ACTN</name>
<dbReference type="SUPFAM" id="SSF88659">
    <property type="entry name" value="Sigma3 and sigma4 domains of RNA polymerase sigma factors"/>
    <property type="match status" value="1"/>
</dbReference>
<dbReference type="RefSeq" id="WP_163741892.1">
    <property type="nucleotide sequence ID" value="NZ_JAAGOA010000018.1"/>
</dbReference>
<dbReference type="GO" id="GO:0003700">
    <property type="term" value="F:DNA-binding transcription factor activity"/>
    <property type="evidence" value="ECO:0007669"/>
    <property type="project" value="InterPro"/>
</dbReference>
<proteinExistence type="predicted"/>
<keyword evidence="4" id="KW-1185">Reference proteome</keyword>
<comment type="caution">
    <text evidence="3">The sequence shown here is derived from an EMBL/GenBank/DDBJ whole genome shotgun (WGS) entry which is preliminary data.</text>
</comment>
<keyword evidence="1" id="KW-0175">Coiled coil</keyword>
<evidence type="ECO:0000259" key="2">
    <source>
        <dbReference type="Pfam" id="PF04545"/>
    </source>
</evidence>
<evidence type="ECO:0000256" key="1">
    <source>
        <dbReference type="SAM" id="Coils"/>
    </source>
</evidence>
<dbReference type="EMBL" id="JAAGOA010000018">
    <property type="protein sequence ID" value="NEE02893.1"/>
    <property type="molecule type" value="Genomic_DNA"/>
</dbReference>
<evidence type="ECO:0000313" key="4">
    <source>
        <dbReference type="Proteomes" id="UP000475214"/>
    </source>
</evidence>
<evidence type="ECO:0000313" key="3">
    <source>
        <dbReference type="EMBL" id="NEE02893.1"/>
    </source>
</evidence>
<organism evidence="3 4">
    <name type="scientific">Phytoactinopolyspora halotolerans</name>
    <dbReference type="NCBI Taxonomy" id="1981512"/>
    <lineage>
        <taxon>Bacteria</taxon>
        <taxon>Bacillati</taxon>
        <taxon>Actinomycetota</taxon>
        <taxon>Actinomycetes</taxon>
        <taxon>Jiangellales</taxon>
        <taxon>Jiangellaceae</taxon>
        <taxon>Phytoactinopolyspora</taxon>
    </lineage>
</organism>
<dbReference type="GO" id="GO:0003677">
    <property type="term" value="F:DNA binding"/>
    <property type="evidence" value="ECO:0007669"/>
    <property type="project" value="InterPro"/>
</dbReference>
<feature type="coiled-coil region" evidence="1">
    <location>
        <begin position="32"/>
        <end position="62"/>
    </location>
</feature>
<dbReference type="Gene3D" id="1.10.260.40">
    <property type="entry name" value="lambda repressor-like DNA-binding domains"/>
    <property type="match status" value="1"/>
</dbReference>
<feature type="domain" description="RNA polymerase sigma-70 region 4" evidence="2">
    <location>
        <begin position="59"/>
        <end position="85"/>
    </location>
</feature>
<dbReference type="InterPro" id="IPR007630">
    <property type="entry name" value="RNA_pol_sigma70_r4"/>
</dbReference>
<dbReference type="Proteomes" id="UP000475214">
    <property type="component" value="Unassembled WGS sequence"/>
</dbReference>
<dbReference type="Pfam" id="PF04545">
    <property type="entry name" value="Sigma70_r4"/>
    <property type="match status" value="1"/>
</dbReference>
<dbReference type="InterPro" id="IPR010982">
    <property type="entry name" value="Lambda_DNA-bd_dom_sf"/>
</dbReference>
<sequence>MVRDYIASVYDLDGVTDDVVIVPELGSLGARAASARKRVAEVEKARREAAREAREVARQLRANGLSLSDTAAVLGVSRGRVSQLVNSRAS</sequence>
<protein>
    <recommendedName>
        <fullName evidence="2">RNA polymerase sigma-70 region 4 domain-containing protein</fullName>
    </recommendedName>
</protein>
<dbReference type="GO" id="GO:0006352">
    <property type="term" value="P:DNA-templated transcription initiation"/>
    <property type="evidence" value="ECO:0007669"/>
    <property type="project" value="InterPro"/>
</dbReference>
<dbReference type="InterPro" id="IPR013324">
    <property type="entry name" value="RNA_pol_sigma_r3/r4-like"/>
</dbReference>
<accession>A0A6L9SCT3</accession>
<reference evidence="3 4" key="1">
    <citation type="submission" date="2020-02" db="EMBL/GenBank/DDBJ databases">
        <authorList>
            <person name="Li X.-J."/>
            <person name="Han X.-M."/>
        </authorList>
    </citation>
    <scope>NUCLEOTIDE SEQUENCE [LARGE SCALE GENOMIC DNA]</scope>
    <source>
        <strain evidence="3 4">CCTCC AB 2017055</strain>
    </source>
</reference>